<reference evidence="2 3" key="1">
    <citation type="submission" date="2015-09" db="EMBL/GenBank/DDBJ databases">
        <authorList>
            <consortium name="Pathogen Informatics"/>
        </authorList>
    </citation>
    <scope>NUCLEOTIDE SEQUENCE [LARGE SCALE GENOMIC DNA]</scope>
    <source>
        <strain evidence="2 3">2789STDY5608854</strain>
    </source>
</reference>
<dbReference type="AlphaFoldDB" id="A0A174T463"/>
<feature type="compositionally biased region" description="Polar residues" evidence="1">
    <location>
        <begin position="20"/>
        <end position="38"/>
    </location>
</feature>
<feature type="region of interest" description="Disordered" evidence="1">
    <location>
        <begin position="20"/>
        <end position="50"/>
    </location>
</feature>
<feature type="region of interest" description="Disordered" evidence="1">
    <location>
        <begin position="104"/>
        <end position="127"/>
    </location>
</feature>
<organism evidence="2 3">
    <name type="scientific">Flavonifractor plautii</name>
    <name type="common">Fusobacterium plautii</name>
    <dbReference type="NCBI Taxonomy" id="292800"/>
    <lineage>
        <taxon>Bacteria</taxon>
        <taxon>Bacillati</taxon>
        <taxon>Bacillota</taxon>
        <taxon>Clostridia</taxon>
        <taxon>Eubacteriales</taxon>
        <taxon>Oscillospiraceae</taxon>
        <taxon>Flavonifractor</taxon>
    </lineage>
</organism>
<protein>
    <submittedName>
        <fullName evidence="2">Uncharacterized protein</fullName>
    </submittedName>
</protein>
<accession>A0A174T463</accession>
<dbReference type="Proteomes" id="UP000095746">
    <property type="component" value="Unassembled WGS sequence"/>
</dbReference>
<evidence type="ECO:0000313" key="3">
    <source>
        <dbReference type="Proteomes" id="UP000095746"/>
    </source>
</evidence>
<evidence type="ECO:0000256" key="1">
    <source>
        <dbReference type="SAM" id="MobiDB-lite"/>
    </source>
</evidence>
<feature type="compositionally biased region" description="Low complexity" evidence="1">
    <location>
        <begin position="112"/>
        <end position="127"/>
    </location>
</feature>
<evidence type="ECO:0000313" key="2">
    <source>
        <dbReference type="EMBL" id="CUQ02728.1"/>
    </source>
</evidence>
<dbReference type="EMBL" id="CYZT01000627">
    <property type="protein sequence ID" value="CUQ02728.1"/>
    <property type="molecule type" value="Genomic_DNA"/>
</dbReference>
<gene>
    <name evidence="2" type="ORF">ERS852411_03889</name>
</gene>
<proteinExistence type="predicted"/>
<sequence>MWRGLTISFSRYISPLPKQASDSLRASSNRGMSCSGSYTRRIPRPPPPAEALMSTGYPMESARALACSAVSTAPSEPGTTGTPALCISFRAAALLPMARITSPEGPMKVMPAASQASAKSAFSLRKP</sequence>
<name>A0A174T463_FLAPL</name>